<dbReference type="Proteomes" id="UP000230750">
    <property type="component" value="Unassembled WGS sequence"/>
</dbReference>
<keyword evidence="5" id="KW-1185">Reference proteome</keyword>
<dbReference type="AlphaFoldDB" id="A0A2G8L585"/>
<organism evidence="4 5">
    <name type="scientific">Stichopus japonicus</name>
    <name type="common">Sea cucumber</name>
    <dbReference type="NCBI Taxonomy" id="307972"/>
    <lineage>
        <taxon>Eukaryota</taxon>
        <taxon>Metazoa</taxon>
        <taxon>Echinodermata</taxon>
        <taxon>Eleutherozoa</taxon>
        <taxon>Echinozoa</taxon>
        <taxon>Holothuroidea</taxon>
        <taxon>Aspidochirotacea</taxon>
        <taxon>Aspidochirotida</taxon>
        <taxon>Stichopodidae</taxon>
        <taxon>Apostichopus</taxon>
    </lineage>
</organism>
<dbReference type="STRING" id="307972.A0A2G8L585"/>
<keyword evidence="2 4" id="KW-0808">Transferase</keyword>
<reference evidence="4 5" key="1">
    <citation type="journal article" date="2017" name="PLoS Biol.">
        <title>The sea cucumber genome provides insights into morphological evolution and visceral regeneration.</title>
        <authorList>
            <person name="Zhang X."/>
            <person name="Sun L."/>
            <person name="Yuan J."/>
            <person name="Sun Y."/>
            <person name="Gao Y."/>
            <person name="Zhang L."/>
            <person name="Li S."/>
            <person name="Dai H."/>
            <person name="Hamel J.F."/>
            <person name="Liu C."/>
            <person name="Yu Y."/>
            <person name="Liu S."/>
            <person name="Lin W."/>
            <person name="Guo K."/>
            <person name="Jin S."/>
            <person name="Xu P."/>
            <person name="Storey K.B."/>
            <person name="Huan P."/>
            <person name="Zhang T."/>
            <person name="Zhou Y."/>
            <person name="Zhang J."/>
            <person name="Lin C."/>
            <person name="Li X."/>
            <person name="Xing L."/>
            <person name="Huo D."/>
            <person name="Sun M."/>
            <person name="Wang L."/>
            <person name="Mercier A."/>
            <person name="Li F."/>
            <person name="Yang H."/>
            <person name="Xiang J."/>
        </authorList>
    </citation>
    <scope>NUCLEOTIDE SEQUENCE [LARGE SCALE GENOMIC DNA]</scope>
    <source>
        <strain evidence="4">Shaxun</strain>
        <tissue evidence="4">Muscle</tissue>
    </source>
</reference>
<dbReference type="Pfam" id="PF00685">
    <property type="entry name" value="Sulfotransfer_1"/>
    <property type="match status" value="1"/>
</dbReference>
<sequence>MSEPDTGIIDSAKPMLRVEDNSVVPLFAAKEYMKDIYDLKIRDTDVTIVTWPKSGTTWSQYIMSQIVHGQEHVKEKIFLMEHVFLEIPQNIKDLSSDGRYKLAEGAPSPRFLKSHFLLRFLPHEIFEKRAKVIYVARNPKDAIVSYYNFCLANQMLPTYGWNEFIEQFTAGLLPFGDWFEHVLQFWEKKDEPNVLFIKYEDMKKDLKKVVNKMAVFLDKTLTDDEINEICKNSTFENMAANPKSNPDVILGAKKDWKKKEGSHVKFMRKGVVGDWKNWFTVAQSEMIDEIYKKKMKGSGLEFSFE</sequence>
<accession>A0A2G8L585</accession>
<dbReference type="InterPro" id="IPR000863">
    <property type="entry name" value="Sulfotransferase_dom"/>
</dbReference>
<dbReference type="GO" id="GO:0008146">
    <property type="term" value="F:sulfotransferase activity"/>
    <property type="evidence" value="ECO:0007669"/>
    <property type="project" value="InterPro"/>
</dbReference>
<evidence type="ECO:0000313" key="5">
    <source>
        <dbReference type="Proteomes" id="UP000230750"/>
    </source>
</evidence>
<dbReference type="OrthoDB" id="205623at2759"/>
<protein>
    <submittedName>
        <fullName evidence="4">Sulfotransferase</fullName>
    </submittedName>
</protein>
<evidence type="ECO:0000256" key="1">
    <source>
        <dbReference type="ARBA" id="ARBA00005771"/>
    </source>
</evidence>
<comment type="caution">
    <text evidence="4">The sequence shown here is derived from an EMBL/GenBank/DDBJ whole genome shotgun (WGS) entry which is preliminary data.</text>
</comment>
<dbReference type="Gene3D" id="3.40.50.300">
    <property type="entry name" value="P-loop containing nucleotide triphosphate hydrolases"/>
    <property type="match status" value="1"/>
</dbReference>
<name>A0A2G8L585_STIJA</name>
<evidence type="ECO:0000256" key="2">
    <source>
        <dbReference type="ARBA" id="ARBA00022679"/>
    </source>
</evidence>
<comment type="similarity">
    <text evidence="1">Belongs to the sulfotransferase 1 family.</text>
</comment>
<dbReference type="InterPro" id="IPR027417">
    <property type="entry name" value="P-loop_NTPase"/>
</dbReference>
<gene>
    <name evidence="4" type="ORF">BSL78_07725</name>
</gene>
<feature type="domain" description="Sulfotransferase" evidence="3">
    <location>
        <begin position="43"/>
        <end position="299"/>
    </location>
</feature>
<dbReference type="PANTHER" id="PTHR11783">
    <property type="entry name" value="SULFOTRANSFERASE SULT"/>
    <property type="match status" value="1"/>
</dbReference>
<evidence type="ECO:0000259" key="3">
    <source>
        <dbReference type="Pfam" id="PF00685"/>
    </source>
</evidence>
<dbReference type="EMBL" id="MRZV01000218">
    <property type="protein sequence ID" value="PIK55355.1"/>
    <property type="molecule type" value="Genomic_DNA"/>
</dbReference>
<evidence type="ECO:0000313" key="4">
    <source>
        <dbReference type="EMBL" id="PIK55355.1"/>
    </source>
</evidence>
<proteinExistence type="inferred from homology"/>
<dbReference type="SUPFAM" id="SSF52540">
    <property type="entry name" value="P-loop containing nucleoside triphosphate hydrolases"/>
    <property type="match status" value="1"/>
</dbReference>